<dbReference type="InParanoid" id="G2XP13"/>
<name>G2XP13_BOTF4</name>
<evidence type="ECO:0000313" key="2">
    <source>
        <dbReference type="Proteomes" id="UP000008177"/>
    </source>
</evidence>
<dbReference type="Proteomes" id="UP000008177">
    <property type="component" value="Unplaced contigs"/>
</dbReference>
<dbReference type="HOGENOM" id="CLU_2133122_0_0_1"/>
<organism evidence="1 2">
    <name type="scientific">Botryotinia fuckeliana (strain T4)</name>
    <name type="common">Noble rot fungus</name>
    <name type="synonym">Botrytis cinerea</name>
    <dbReference type="NCBI Taxonomy" id="999810"/>
    <lineage>
        <taxon>Eukaryota</taxon>
        <taxon>Fungi</taxon>
        <taxon>Dikarya</taxon>
        <taxon>Ascomycota</taxon>
        <taxon>Pezizomycotina</taxon>
        <taxon>Leotiomycetes</taxon>
        <taxon>Helotiales</taxon>
        <taxon>Sclerotiniaceae</taxon>
        <taxon>Botrytis</taxon>
    </lineage>
</organism>
<evidence type="ECO:0000313" key="1">
    <source>
        <dbReference type="EMBL" id="CCD42619.1"/>
    </source>
</evidence>
<reference evidence="2" key="1">
    <citation type="journal article" date="2011" name="PLoS Genet.">
        <title>Genomic analysis of the necrotrophic fungal pathogens Sclerotinia sclerotiorum and Botrytis cinerea.</title>
        <authorList>
            <person name="Amselem J."/>
            <person name="Cuomo C.A."/>
            <person name="van Kan J.A."/>
            <person name="Viaud M."/>
            <person name="Benito E.P."/>
            <person name="Couloux A."/>
            <person name="Coutinho P.M."/>
            <person name="de Vries R.P."/>
            <person name="Dyer P.S."/>
            <person name="Fillinger S."/>
            <person name="Fournier E."/>
            <person name="Gout L."/>
            <person name="Hahn M."/>
            <person name="Kohn L."/>
            <person name="Lapalu N."/>
            <person name="Plummer K.M."/>
            <person name="Pradier J.M."/>
            <person name="Quevillon E."/>
            <person name="Sharon A."/>
            <person name="Simon A."/>
            <person name="ten Have A."/>
            <person name="Tudzynski B."/>
            <person name="Tudzynski P."/>
            <person name="Wincker P."/>
            <person name="Andrew M."/>
            <person name="Anthouard V."/>
            <person name="Beever R.E."/>
            <person name="Beffa R."/>
            <person name="Benoit I."/>
            <person name="Bouzid O."/>
            <person name="Brault B."/>
            <person name="Chen Z."/>
            <person name="Choquer M."/>
            <person name="Collemare J."/>
            <person name="Cotton P."/>
            <person name="Danchin E.G."/>
            <person name="Da Silva C."/>
            <person name="Gautier A."/>
            <person name="Giraud C."/>
            <person name="Giraud T."/>
            <person name="Gonzalez C."/>
            <person name="Grossetete S."/>
            <person name="Guldener U."/>
            <person name="Henrissat B."/>
            <person name="Howlett B.J."/>
            <person name="Kodira C."/>
            <person name="Kretschmer M."/>
            <person name="Lappartient A."/>
            <person name="Leroch M."/>
            <person name="Levis C."/>
            <person name="Mauceli E."/>
            <person name="Neuveglise C."/>
            <person name="Oeser B."/>
            <person name="Pearson M."/>
            <person name="Poulain J."/>
            <person name="Poussereau N."/>
            <person name="Quesneville H."/>
            <person name="Rascle C."/>
            <person name="Schumacher J."/>
            <person name="Segurens B."/>
            <person name="Sexton A."/>
            <person name="Silva E."/>
            <person name="Sirven C."/>
            <person name="Soanes D.M."/>
            <person name="Talbot N.J."/>
            <person name="Templeton M."/>
            <person name="Yandava C."/>
            <person name="Yarden O."/>
            <person name="Zeng Q."/>
            <person name="Rollins J.A."/>
            <person name="Lebrun M.H."/>
            <person name="Dickman M."/>
        </authorList>
    </citation>
    <scope>NUCLEOTIDE SEQUENCE [LARGE SCALE GENOMIC DNA]</scope>
    <source>
        <strain evidence="2">T4</strain>
    </source>
</reference>
<protein>
    <submittedName>
        <fullName evidence="1">Uncharacterized protein</fullName>
    </submittedName>
</protein>
<sequence>MVFSGRISFIGSHQILASALRLLQQKSWQPEEASIYMLLAGLSFSRAILSESWRLWEGRNQDRRETAIRLVHSNLTCTMVSWQQSLRAEEALCIGSIQQPLRTLDVHSRYIWK</sequence>
<dbReference type="EMBL" id="FQ790247">
    <property type="protein sequence ID" value="CCD42619.1"/>
    <property type="molecule type" value="Genomic_DNA"/>
</dbReference>
<proteinExistence type="predicted"/>
<accession>G2XP13</accession>
<gene>
    <name evidence="1" type="ORF">BofuT4_P074210.1</name>
</gene>
<dbReference type="AlphaFoldDB" id="G2XP13"/>